<dbReference type="PANTHER" id="PTHR38140">
    <property type="entry name" value="KERATIN-ASSOCIATED PROTEIN 19-3-RELATED"/>
    <property type="match status" value="1"/>
</dbReference>
<dbReference type="AlphaFoldDB" id="A0A8C4LJY6"/>
<dbReference type="OMA" id="YSTSCKG"/>
<dbReference type="Proteomes" id="UP000694387">
    <property type="component" value="Chromosome 18"/>
</dbReference>
<name>A0A8C4LJY6_EQUAS</name>
<reference evidence="6" key="3">
    <citation type="submission" date="2025-09" db="UniProtKB">
        <authorList>
            <consortium name="Ensembl"/>
        </authorList>
    </citation>
    <scope>IDENTIFICATION</scope>
</reference>
<keyword evidence="7" id="KW-1185">Reference proteome</keyword>
<reference evidence="6 7" key="1">
    <citation type="journal article" date="2020" name="Nat. Commun.">
        <title>Donkey genomes provide new insights into domestication and selection for coat color.</title>
        <authorList>
            <person name="Wang"/>
            <person name="C."/>
            <person name="Li"/>
            <person name="H."/>
            <person name="Guo"/>
            <person name="Y."/>
            <person name="Huang"/>
            <person name="J."/>
            <person name="Sun"/>
            <person name="Y."/>
            <person name="Min"/>
            <person name="J."/>
            <person name="Wang"/>
            <person name="J."/>
            <person name="Fang"/>
            <person name="X."/>
            <person name="Zhao"/>
            <person name="Z."/>
            <person name="Wang"/>
            <person name="S."/>
            <person name="Zhang"/>
            <person name="Y."/>
            <person name="Liu"/>
            <person name="Q."/>
            <person name="Jiang"/>
            <person name="Q."/>
            <person name="Wang"/>
            <person name="X."/>
            <person name="Guo"/>
            <person name="Y."/>
            <person name="Yang"/>
            <person name="C."/>
            <person name="Wang"/>
            <person name="Y."/>
            <person name="Tian"/>
            <person name="F."/>
            <person name="Zhuang"/>
            <person name="G."/>
            <person name="Fan"/>
            <person name="Y."/>
            <person name="Gao"/>
            <person name="Q."/>
            <person name="Li"/>
            <person name="Y."/>
            <person name="Ju"/>
            <person name="Z."/>
            <person name="Li"/>
            <person name="J."/>
            <person name="Li"/>
            <person name="R."/>
            <person name="Hou"/>
            <person name="M."/>
            <person name="Yang"/>
            <person name="G."/>
            <person name="Liu"/>
            <person name="G."/>
            <person name="Liu"/>
            <person name="W."/>
            <person name="Guo"/>
            <person name="J."/>
            <person name="Pan"/>
            <person name="S."/>
            <person name="Fan"/>
            <person name="G."/>
            <person name="Zhang"/>
            <person name="W."/>
            <person name="Zhang"/>
            <person name="R."/>
            <person name="Yu"/>
            <person name="J."/>
            <person name="Zhang"/>
            <person name="X."/>
            <person name="Yin"/>
            <person name="Q."/>
            <person name="Ji"/>
            <person name="C."/>
            <person name="Jin"/>
            <person name="Y."/>
            <person name="Yue"/>
            <person name="G."/>
            <person name="Liu"/>
            <person name="M."/>
            <person name="Xu"/>
            <person name="J."/>
            <person name="Liu"/>
            <person name="S."/>
            <person name="Jordana"/>
            <person name="J."/>
            <person name="Noce"/>
            <person name="A."/>
            <person name="Amills"/>
            <person name="M."/>
            <person name="Wu"/>
            <person name="D.D."/>
            <person name="Li"/>
            <person name="S."/>
            <person name="Zhou"/>
            <person name="X. and Zhong"/>
            <person name="J."/>
        </authorList>
    </citation>
    <scope>NUCLEOTIDE SEQUENCE [LARGE SCALE GENOMIC DNA]</scope>
</reference>
<dbReference type="Ensembl" id="ENSEAST00005012045.2">
    <property type="protein sequence ID" value="ENSEASP00005011079.1"/>
    <property type="gene ID" value="ENSEASG00005007787.2"/>
</dbReference>
<comment type="subunit">
    <text evidence="2">Interacts with hair keratins.</text>
</comment>
<evidence type="ECO:0000256" key="1">
    <source>
        <dbReference type="ARBA" id="ARBA00003327"/>
    </source>
</evidence>
<sequence>MSYSCSYYRGLGCGHGGFSGLSYGCDCGCDRFHRLGYGSGYGGYGYGFYCPSFYEGYGFSSFY</sequence>
<accession>A0A8C4LJY6</accession>
<keyword evidence="4" id="KW-0416">Keratin</keyword>
<evidence type="ECO:0000313" key="6">
    <source>
        <dbReference type="Ensembl" id="ENSEASP00005011079.1"/>
    </source>
</evidence>
<evidence type="ECO:0000256" key="4">
    <source>
        <dbReference type="ARBA" id="ARBA00022744"/>
    </source>
</evidence>
<evidence type="ECO:0000313" key="7">
    <source>
        <dbReference type="Proteomes" id="UP000694387"/>
    </source>
</evidence>
<dbReference type="InterPro" id="IPR021743">
    <property type="entry name" value="KRTAP_type8/19/20/21/22"/>
</dbReference>
<evidence type="ECO:0000256" key="5">
    <source>
        <dbReference type="ARBA" id="ARBA00038294"/>
    </source>
</evidence>
<organism evidence="6 7">
    <name type="scientific">Equus asinus</name>
    <name type="common">Donkey</name>
    <name type="synonym">Equus africanus asinus</name>
    <dbReference type="NCBI Taxonomy" id="9793"/>
    <lineage>
        <taxon>Eukaryota</taxon>
        <taxon>Metazoa</taxon>
        <taxon>Chordata</taxon>
        <taxon>Craniata</taxon>
        <taxon>Vertebrata</taxon>
        <taxon>Euteleostomi</taxon>
        <taxon>Mammalia</taxon>
        <taxon>Eutheria</taxon>
        <taxon>Laurasiatheria</taxon>
        <taxon>Perissodactyla</taxon>
        <taxon>Equidae</taxon>
        <taxon>Equus</taxon>
    </lineage>
</organism>
<comment type="function">
    <text evidence="1">In the hair cortex, hair keratin intermediate filaments are embedded in an interfilamentous matrix, consisting of hair keratin-associated proteins (KRTAP), which are essential for the formation of a rigid and resistant hair shaft through their extensive disulfide bond cross-linking with abundant cysteine residues of hair keratins. The matrix proteins include the high-sulfur and high-glycine-tyrosine keratins.</text>
</comment>
<evidence type="ECO:0000256" key="2">
    <source>
        <dbReference type="ARBA" id="ARBA00011662"/>
    </source>
</evidence>
<keyword evidence="3" id="KW-0677">Repeat</keyword>
<proteinExistence type="inferred from homology"/>
<dbReference type="Pfam" id="PF11759">
    <property type="entry name" value="KRTAP"/>
    <property type="match status" value="1"/>
</dbReference>
<dbReference type="PANTHER" id="PTHR38140:SF7">
    <property type="entry name" value="KERATIN-ASSOCIATED PROTEIN 19-7"/>
    <property type="match status" value="1"/>
</dbReference>
<reference evidence="6" key="2">
    <citation type="submission" date="2025-08" db="UniProtKB">
        <authorList>
            <consortium name="Ensembl"/>
        </authorList>
    </citation>
    <scope>IDENTIFICATION</scope>
</reference>
<evidence type="ECO:0000256" key="3">
    <source>
        <dbReference type="ARBA" id="ARBA00022737"/>
    </source>
</evidence>
<comment type="similarity">
    <text evidence="5">Belongs to the KRTAP type 19 family.</text>
</comment>
<dbReference type="GO" id="GO:0005829">
    <property type="term" value="C:cytosol"/>
    <property type="evidence" value="ECO:0007669"/>
    <property type="project" value="UniProtKB-ARBA"/>
</dbReference>
<protein>
    <submittedName>
        <fullName evidence="6">Uncharacterized protein</fullName>
    </submittedName>
</protein>
<dbReference type="InterPro" id="IPR051528">
    <property type="entry name" value="KRTAP_type_19"/>
</dbReference>
<dbReference type="GO" id="GO:0005882">
    <property type="term" value="C:intermediate filament"/>
    <property type="evidence" value="ECO:0007669"/>
    <property type="project" value="UniProtKB-KW"/>
</dbReference>